<comment type="caution">
    <text evidence="9">The sequence shown here is derived from an EMBL/GenBank/DDBJ whole genome shotgun (WGS) entry which is preliminary data.</text>
</comment>
<dbReference type="Proteomes" id="UP001642405">
    <property type="component" value="Unassembled WGS sequence"/>
</dbReference>
<keyword evidence="1 7" id="KW-0813">Transport</keyword>
<evidence type="ECO:0000313" key="9">
    <source>
        <dbReference type="EMBL" id="CAK7209624.1"/>
    </source>
</evidence>
<organism evidence="9 10">
    <name type="scientific">Sporothrix curviconia</name>
    <dbReference type="NCBI Taxonomy" id="1260050"/>
    <lineage>
        <taxon>Eukaryota</taxon>
        <taxon>Fungi</taxon>
        <taxon>Dikarya</taxon>
        <taxon>Ascomycota</taxon>
        <taxon>Pezizomycotina</taxon>
        <taxon>Sordariomycetes</taxon>
        <taxon>Sordariomycetidae</taxon>
        <taxon>Ophiostomatales</taxon>
        <taxon>Ophiostomataceae</taxon>
        <taxon>Sporothrix</taxon>
    </lineage>
</organism>
<comment type="similarity">
    <text evidence="7">Belongs to the nucleoporin Nup84/Nup107 family.</text>
</comment>
<evidence type="ECO:0000256" key="3">
    <source>
        <dbReference type="ARBA" id="ARBA00022927"/>
    </source>
</evidence>
<evidence type="ECO:0000256" key="5">
    <source>
        <dbReference type="ARBA" id="ARBA00023132"/>
    </source>
</evidence>
<gene>
    <name evidence="9" type="primary">NUP84</name>
    <name evidence="9" type="ORF">SCUCBS95973_000503</name>
</gene>
<keyword evidence="3" id="KW-0653">Protein transport</keyword>
<sequence>MAFIEDDLDLVAATEQQLDDIGEEVEIFAKFLDESIIARGSAPEQRARIFKLVDHYYEYSRETADVMRERLRLARLARGSSGDSTSSSNVGGTNNNSNNKALAGRRPGLRSGGAMDVDAGSQTALQRQDDAAASENDTAASAQRWEEEAQTWDLLRRLLPLRYREKVAPTAAAAASAAANPIRRGVAAAAADRPPQSRREYWADFVLSEPKARERKTILEWLQSSANSSAPDIDEVVQELQRNAERGEILAHGWLHTRGAIKQHKRLVATSEPLDPNSPDVRDSNLDAPNRLVTQLDPDVVTRQGLVGRKLAPQDAFFEQAIWLGCYELLRRGKSMADIRDWCVERTEVWRAASISALPLANDDSGGDGNGSSDDDEPDFDCLATVLWRRMCYRLSQEGSASLHERAVYGILSGDLASVEAVSTSWDDLAFAKYNAELRAQFDAYLIRQADAAAVHSLLILHGDVPVGYSSSDSSFTSPSSSFVPSAHLSSHISSSAPSSFLRDRDSRTRKVATAKTPAKALQAAMIDEKLDSFLFQQGVLLAEYANTARPSKLIPKYDSTTTASAAAAAAAAAAASDTKFVEPTDCHGLRILAHVLIVVSALDKLDGKGKDIAALGPLARRHQTEEHAIAGYISFLRLARLEELIPLYASKLLGERCYTNMALNLIHIEERDVQQRLLQLMRKLGLDPVKFVKTLPQLFLADVADAEEARRQGSLDGKPPCTSFTMLQSSAPTLKFGRLIKPGIFGTASELAGDADGVLLVDKADELLIRSIEWMMLVDGLALETCDFGVRIYKYFLRNEHLTAARVLASRVSCAEIVRNKTRFGRDLSEDTEPSWWDDVFGVPLHTSPLDVDGDNMMMMDDDTFGAQNGNGNGNGFSTEVSKNQVAAHARPLYELECLVNALDCLETTSLLAHTMINENADPVRDRNIAGSIDDNAKFIAGFMKPLLKDWLLHSVDDDPDYAVLRESYLPQVVIGYASTLQFAGTTSSRDYLLECMELAAVVAAPDSDVAGVLVATGRMKELVESFASCSKALAIWTSDMKKGPGASSKKNREMGWSRELWSVKP</sequence>
<reference evidence="9 10" key="1">
    <citation type="submission" date="2024-01" db="EMBL/GenBank/DDBJ databases">
        <authorList>
            <person name="Allen C."/>
            <person name="Tagirdzhanova G."/>
        </authorList>
    </citation>
    <scope>NUCLEOTIDE SEQUENCE [LARGE SCALE GENOMIC DNA]</scope>
</reference>
<keyword evidence="4 7" id="KW-0811">Translocation</keyword>
<proteinExistence type="inferred from homology"/>
<evidence type="ECO:0000256" key="8">
    <source>
        <dbReference type="SAM" id="MobiDB-lite"/>
    </source>
</evidence>
<feature type="compositionally biased region" description="Low complexity" evidence="8">
    <location>
        <begin position="77"/>
        <end position="99"/>
    </location>
</feature>
<dbReference type="PANTHER" id="PTHR13003">
    <property type="entry name" value="NUP107-RELATED"/>
    <property type="match status" value="1"/>
</dbReference>
<comment type="function">
    <text evidence="7">Functions as a component of the nuclear pore complex (NPC).</text>
</comment>
<dbReference type="EMBL" id="CAWUHB010000002">
    <property type="protein sequence ID" value="CAK7209624.1"/>
    <property type="molecule type" value="Genomic_DNA"/>
</dbReference>
<dbReference type="InterPro" id="IPR007252">
    <property type="entry name" value="Nup84/Nup107"/>
</dbReference>
<keyword evidence="10" id="KW-1185">Reference proteome</keyword>
<comment type="subcellular location">
    <subcellularLocation>
        <location evidence="7">Nucleus</location>
        <location evidence="7">Nuclear pore complex</location>
    </subcellularLocation>
    <subcellularLocation>
        <location evidence="7">Nucleus membrane</location>
    </subcellularLocation>
</comment>
<dbReference type="Gene3D" id="1.10.3450.20">
    <property type="match status" value="1"/>
</dbReference>
<evidence type="ECO:0000256" key="7">
    <source>
        <dbReference type="RuleBase" id="RU365072"/>
    </source>
</evidence>
<feature type="region of interest" description="Disordered" evidence="8">
    <location>
        <begin position="1043"/>
        <end position="1067"/>
    </location>
</feature>
<evidence type="ECO:0000256" key="6">
    <source>
        <dbReference type="ARBA" id="ARBA00023242"/>
    </source>
</evidence>
<feature type="region of interest" description="Disordered" evidence="8">
    <location>
        <begin position="77"/>
        <end position="146"/>
    </location>
</feature>
<comment type="subunit">
    <text evidence="7">Part of the nuclear pore complex (NPC).</text>
</comment>
<evidence type="ECO:0000313" key="10">
    <source>
        <dbReference type="Proteomes" id="UP001642405"/>
    </source>
</evidence>
<keyword evidence="7" id="KW-0472">Membrane</keyword>
<dbReference type="Gene3D" id="1.20.190.50">
    <property type="match status" value="1"/>
</dbReference>
<dbReference type="Pfam" id="PF04121">
    <property type="entry name" value="Nup84_Nup100"/>
    <property type="match status" value="1"/>
</dbReference>
<evidence type="ECO:0000256" key="4">
    <source>
        <dbReference type="ARBA" id="ARBA00023010"/>
    </source>
</evidence>
<keyword evidence="2" id="KW-0509">mRNA transport</keyword>
<name>A0ABP0AQZ5_9PEZI</name>
<evidence type="ECO:0000256" key="2">
    <source>
        <dbReference type="ARBA" id="ARBA00022816"/>
    </source>
</evidence>
<accession>A0ABP0AQZ5</accession>
<keyword evidence="5 7" id="KW-0906">Nuclear pore complex</keyword>
<protein>
    <recommendedName>
        <fullName evidence="7">Nuclear pore complex protein</fullName>
    </recommendedName>
</protein>
<dbReference type="PANTHER" id="PTHR13003:SF2">
    <property type="entry name" value="NUCLEAR PORE COMPLEX PROTEIN NUP107"/>
    <property type="match status" value="1"/>
</dbReference>
<feature type="compositionally biased region" description="Low complexity" evidence="8">
    <location>
        <begin position="131"/>
        <end position="142"/>
    </location>
</feature>
<evidence type="ECO:0000256" key="1">
    <source>
        <dbReference type="ARBA" id="ARBA00022448"/>
    </source>
</evidence>
<keyword evidence="6 7" id="KW-0539">Nucleus</keyword>